<evidence type="ECO:0000313" key="2">
    <source>
        <dbReference type="Proteomes" id="UP000463951"/>
    </source>
</evidence>
<dbReference type="AlphaFoldDB" id="A0A499UAG7"/>
<dbReference type="EMBL" id="AP019620">
    <property type="protein sequence ID" value="BBJ37685.1"/>
    <property type="molecule type" value="Genomic_DNA"/>
</dbReference>
<gene>
    <name evidence="1" type="ORF">SSPO_004030</name>
</gene>
<name>A0A499UAG7_9ACTN</name>
<sequence>MVGQAIAVLARAQQDAVWDRTRAGNKLRSHLREYFPGFLAAFQHNREGIYSNIARVLLAAAPTPEQAHTVLDPPRQTVITTR</sequence>
<evidence type="ECO:0000313" key="1">
    <source>
        <dbReference type="EMBL" id="BBJ37685.1"/>
    </source>
</evidence>
<organism evidence="1 2">
    <name type="scientific">Streptomyces antimycoticus</name>
    <dbReference type="NCBI Taxonomy" id="68175"/>
    <lineage>
        <taxon>Bacteria</taxon>
        <taxon>Bacillati</taxon>
        <taxon>Actinomycetota</taxon>
        <taxon>Actinomycetes</taxon>
        <taxon>Kitasatosporales</taxon>
        <taxon>Streptomycetaceae</taxon>
        <taxon>Streptomyces</taxon>
        <taxon>Streptomyces violaceusniger group</taxon>
    </lineage>
</organism>
<dbReference type="Proteomes" id="UP000463951">
    <property type="component" value="Chromosome"/>
</dbReference>
<proteinExistence type="predicted"/>
<protein>
    <submittedName>
        <fullName evidence="1">Uncharacterized protein</fullName>
    </submittedName>
</protein>
<reference evidence="1 2" key="1">
    <citation type="journal article" date="2020" name="Int. J. Syst. Evol. Microbiol.">
        <title>Reclassification of Streptomyces castelarensis and Streptomyces sporoclivatus as later heterotypic synonyms of Streptomyces antimycoticus.</title>
        <authorList>
            <person name="Komaki H."/>
            <person name="Tamura T."/>
        </authorList>
    </citation>
    <scope>NUCLEOTIDE SEQUENCE [LARGE SCALE GENOMIC DNA]</scope>
    <source>
        <strain evidence="1 2">NBRC 100767</strain>
    </source>
</reference>
<accession>A0A499UAG7</accession>